<dbReference type="OrthoDB" id="5563016at2759"/>
<gene>
    <name evidence="2" type="primary">jg9975</name>
    <name evidence="2" type="ORF">PAEG_LOCUS23507</name>
</gene>
<comment type="caution">
    <text evidence="2">The sequence shown here is derived from an EMBL/GenBank/DDBJ whole genome shotgun (WGS) entry which is preliminary data.</text>
</comment>
<evidence type="ECO:0000313" key="3">
    <source>
        <dbReference type="Proteomes" id="UP000838756"/>
    </source>
</evidence>
<evidence type="ECO:0000313" key="2">
    <source>
        <dbReference type="EMBL" id="CAH2259120.1"/>
    </source>
</evidence>
<protein>
    <submittedName>
        <fullName evidence="2">Jg9975 protein</fullName>
    </submittedName>
</protein>
<dbReference type="Proteomes" id="UP000838756">
    <property type="component" value="Unassembled WGS sequence"/>
</dbReference>
<dbReference type="AlphaFoldDB" id="A0A8S4SCQ4"/>
<evidence type="ECO:0000256" key="1">
    <source>
        <dbReference type="SAM" id="MobiDB-lite"/>
    </source>
</evidence>
<accession>A0A8S4SCQ4</accession>
<organism evidence="2 3">
    <name type="scientific">Pararge aegeria aegeria</name>
    <dbReference type="NCBI Taxonomy" id="348720"/>
    <lineage>
        <taxon>Eukaryota</taxon>
        <taxon>Metazoa</taxon>
        <taxon>Ecdysozoa</taxon>
        <taxon>Arthropoda</taxon>
        <taxon>Hexapoda</taxon>
        <taxon>Insecta</taxon>
        <taxon>Pterygota</taxon>
        <taxon>Neoptera</taxon>
        <taxon>Endopterygota</taxon>
        <taxon>Lepidoptera</taxon>
        <taxon>Glossata</taxon>
        <taxon>Ditrysia</taxon>
        <taxon>Papilionoidea</taxon>
        <taxon>Nymphalidae</taxon>
        <taxon>Satyrinae</taxon>
        <taxon>Satyrini</taxon>
        <taxon>Parargina</taxon>
        <taxon>Pararge</taxon>
    </lineage>
</organism>
<dbReference type="EMBL" id="CAKXAJ010026152">
    <property type="protein sequence ID" value="CAH2259120.1"/>
    <property type="molecule type" value="Genomic_DNA"/>
</dbReference>
<reference evidence="2" key="1">
    <citation type="submission" date="2022-03" db="EMBL/GenBank/DDBJ databases">
        <authorList>
            <person name="Lindestad O."/>
        </authorList>
    </citation>
    <scope>NUCLEOTIDE SEQUENCE</scope>
</reference>
<sequence length="74" mass="7775">MASDSDKSLSNHNLDGSLKSNKKQNSSGNIGDSGDKNILGQQQSLVKVGRHLSLPFDSAATNGDISKCISETNN</sequence>
<name>A0A8S4SCQ4_9NEOP</name>
<proteinExistence type="predicted"/>
<keyword evidence="3" id="KW-1185">Reference proteome</keyword>
<feature type="region of interest" description="Disordered" evidence="1">
    <location>
        <begin position="1"/>
        <end position="42"/>
    </location>
</feature>